<dbReference type="EMBL" id="AP003248">
    <property type="protein sequence ID" value="BAD81806.1"/>
    <property type="molecule type" value="Genomic_DNA"/>
</dbReference>
<reference evidence="1" key="1">
    <citation type="journal article" date="2002" name="Nature">
        <title>The genome sequence and structure of rice chromosome 1.</title>
        <authorList>
            <person name="Sasaki T."/>
            <person name="Matsumoto T."/>
            <person name="Yamamoto K."/>
            <person name="Sakata K."/>
            <person name="Baba T."/>
            <person name="Katayose Y."/>
            <person name="Wu J."/>
            <person name="Niimura Y."/>
            <person name="Cheng Z."/>
            <person name="Nagamura Y."/>
            <person name="Antonio B.A."/>
            <person name="Kanamori H."/>
            <person name="Hosokawa S."/>
            <person name="Masukawa M."/>
            <person name="Arikawa K."/>
            <person name="Chiden Y."/>
            <person name="Hayashi M."/>
            <person name="Okamoto M."/>
            <person name="Ando T."/>
            <person name="Aoki H."/>
            <person name="Arita K."/>
            <person name="Hamada M."/>
            <person name="Harada C."/>
            <person name="Hijishita S."/>
            <person name="Honda M."/>
            <person name="Ichikawa Y."/>
            <person name="Idonuma A."/>
            <person name="Iijima M."/>
            <person name="Ikeda M."/>
            <person name="Ikeno M."/>
            <person name="Itoh S."/>
            <person name="Itoh T."/>
            <person name="Itoh Y."/>
            <person name="Itoh Y."/>
            <person name="Iwabuchi A."/>
            <person name="Kamiya K."/>
            <person name="Karasawa W."/>
            <person name="Katagiri S."/>
            <person name="Kikuta A."/>
            <person name="Kobayashi N."/>
            <person name="Kono I."/>
            <person name="Machita K."/>
            <person name="Maehara T."/>
            <person name="Mizuno H."/>
            <person name="Mizubayashi T."/>
            <person name="Mukai Y."/>
            <person name="Nagasaki H."/>
            <person name="Nakashima M."/>
            <person name="Nakama Y."/>
            <person name="Nakamichi Y."/>
            <person name="Nakamura M."/>
            <person name="Namiki N."/>
            <person name="Negishi M."/>
            <person name="Ohta I."/>
            <person name="Ono N."/>
            <person name="Saji S."/>
            <person name="Sakai K."/>
            <person name="Shibata M."/>
            <person name="Shimokawa T."/>
            <person name="Shomura A."/>
            <person name="Song J."/>
            <person name="Takazaki Y."/>
            <person name="Terasawa K."/>
            <person name="Tsuji K."/>
            <person name="Waki K."/>
            <person name="Yamagata H."/>
            <person name="Yamane H."/>
            <person name="Yoshiki S."/>
            <person name="Yoshihara R."/>
            <person name="Yukawa K."/>
            <person name="Zhong H."/>
            <person name="Iwama H."/>
            <person name="Endo T."/>
            <person name="Ito H."/>
            <person name="Hahn J.H."/>
            <person name="Kim H.I."/>
            <person name="Eun M.Y."/>
            <person name="Yano M."/>
            <person name="Jiang J."/>
            <person name="Gojobori T."/>
        </authorList>
    </citation>
    <scope>NUCLEOTIDE SEQUENCE [LARGE SCALE GENOMIC DNA]</scope>
</reference>
<dbReference type="Proteomes" id="UP000817658">
    <property type="component" value="Chromosome 1"/>
</dbReference>
<proteinExistence type="predicted"/>
<protein>
    <submittedName>
        <fullName evidence="1">Uncharacterized protein</fullName>
    </submittedName>
</protein>
<dbReference type="AlphaFoldDB" id="Q5N9Q0"/>
<evidence type="ECO:0000313" key="1">
    <source>
        <dbReference type="EMBL" id="BAD81806.1"/>
    </source>
</evidence>
<organism evidence="1">
    <name type="scientific">Oryza sativa subsp. japonica</name>
    <name type="common">Rice</name>
    <dbReference type="NCBI Taxonomy" id="39947"/>
    <lineage>
        <taxon>Eukaryota</taxon>
        <taxon>Viridiplantae</taxon>
        <taxon>Streptophyta</taxon>
        <taxon>Embryophyta</taxon>
        <taxon>Tracheophyta</taxon>
        <taxon>Spermatophyta</taxon>
        <taxon>Magnoliopsida</taxon>
        <taxon>Liliopsida</taxon>
        <taxon>Poales</taxon>
        <taxon>Poaceae</taxon>
        <taxon>BOP clade</taxon>
        <taxon>Oryzoideae</taxon>
        <taxon>Oryzeae</taxon>
        <taxon>Oryzinae</taxon>
        <taxon>Oryza</taxon>
        <taxon>Oryza sativa</taxon>
    </lineage>
</organism>
<sequence>MYAIPMQRLAIITPIKLRILVEALTIYVRLSEGPKDQFSALAIHVMEKVHQGPSTCHRIIKLSPNHKTGYPVSLN</sequence>
<accession>Q5N9Q0</accession>
<gene>
    <name evidence="1" type="primary">P0431H09.24</name>
</gene>
<name>Q5N9Q0_ORYSJ</name>